<evidence type="ECO:0000313" key="6">
    <source>
        <dbReference type="Proteomes" id="UP000324748"/>
    </source>
</evidence>
<reference evidence="5 6" key="1">
    <citation type="submission" date="2019-05" db="EMBL/GenBank/DDBJ databases">
        <title>Emergence of the Ug99 lineage of the wheat stem rust pathogen through somatic hybridization.</title>
        <authorList>
            <person name="Li F."/>
            <person name="Upadhyaya N.M."/>
            <person name="Sperschneider J."/>
            <person name="Matny O."/>
            <person name="Nguyen-Phuc H."/>
            <person name="Mago R."/>
            <person name="Raley C."/>
            <person name="Miller M.E."/>
            <person name="Silverstein K.A.T."/>
            <person name="Henningsen E."/>
            <person name="Hirsch C.D."/>
            <person name="Visser B."/>
            <person name="Pretorius Z.A."/>
            <person name="Steffenson B.J."/>
            <person name="Schwessinger B."/>
            <person name="Dodds P.N."/>
            <person name="Figueroa M."/>
        </authorList>
    </citation>
    <scope>NUCLEOTIDE SEQUENCE [LARGE SCALE GENOMIC DNA]</scope>
    <source>
        <strain evidence="5">21-0</strain>
    </source>
</reference>
<gene>
    <name evidence="5" type="ORF">PGT21_006946</name>
</gene>
<dbReference type="SUPFAM" id="SSF82704">
    <property type="entry name" value="AlbA-like"/>
    <property type="match status" value="1"/>
</dbReference>
<comment type="subcellular location">
    <subcellularLocation>
        <location evidence="1">Nucleus</location>
    </subcellularLocation>
</comment>
<dbReference type="GO" id="GO:0001682">
    <property type="term" value="P:tRNA 5'-leader removal"/>
    <property type="evidence" value="ECO:0007669"/>
    <property type="project" value="InterPro"/>
</dbReference>
<feature type="region of interest" description="Disordered" evidence="4">
    <location>
        <begin position="1"/>
        <end position="52"/>
    </location>
</feature>
<feature type="compositionally biased region" description="Polar residues" evidence="4">
    <location>
        <begin position="97"/>
        <end position="108"/>
    </location>
</feature>
<sequence length="234" mass="25462">MARVSHKRKSEGHLIRSQPAKQKTAEQPQQDSSNSQKKKKKPQDDNDDNSNNHVELQQTIDQLLSQVSIPQIRSNKNQDVGQKSNKRGTVRKLGQLAPNQAIQPSPVTVSGHRLAGPRNPLPTGGDQSLVLTVSRKTPFSVYLKRALAHLRKPAAGPLVLRAMGCAVSMAFSLAMAVESHLQIASPAVLLRALSTGTVVVGDEIVPKSSNIADPELIYQTRNQASVEIKLTIKR</sequence>
<proteinExistence type="predicted"/>
<dbReference type="InterPro" id="IPR014612">
    <property type="entry name" value="Pop7/Rpp20"/>
</dbReference>
<dbReference type="GO" id="GO:0003676">
    <property type="term" value="F:nucleic acid binding"/>
    <property type="evidence" value="ECO:0007669"/>
    <property type="project" value="InterPro"/>
</dbReference>
<evidence type="ECO:0000256" key="4">
    <source>
        <dbReference type="SAM" id="MobiDB-lite"/>
    </source>
</evidence>
<evidence type="ECO:0000313" key="5">
    <source>
        <dbReference type="EMBL" id="KAA1086650.1"/>
    </source>
</evidence>
<dbReference type="GO" id="GO:0005655">
    <property type="term" value="C:nucleolar ribonuclease P complex"/>
    <property type="evidence" value="ECO:0007669"/>
    <property type="project" value="InterPro"/>
</dbReference>
<feature type="compositionally biased region" description="Basic residues" evidence="4">
    <location>
        <begin position="1"/>
        <end position="10"/>
    </location>
</feature>
<protein>
    <submittedName>
        <fullName evidence="5">Uncharacterized protein</fullName>
    </submittedName>
</protein>
<feature type="region of interest" description="Disordered" evidence="4">
    <location>
        <begin position="94"/>
        <end position="127"/>
    </location>
</feature>
<evidence type="ECO:0000256" key="1">
    <source>
        <dbReference type="ARBA" id="ARBA00004123"/>
    </source>
</evidence>
<dbReference type="InterPro" id="IPR036882">
    <property type="entry name" value="Alba-like_dom_sf"/>
</dbReference>
<dbReference type="EMBL" id="VSWC01000105">
    <property type="protein sequence ID" value="KAA1086650.1"/>
    <property type="molecule type" value="Genomic_DNA"/>
</dbReference>
<evidence type="ECO:0000256" key="3">
    <source>
        <dbReference type="ARBA" id="ARBA00023242"/>
    </source>
</evidence>
<organism evidence="5 6">
    <name type="scientific">Puccinia graminis f. sp. tritici</name>
    <dbReference type="NCBI Taxonomy" id="56615"/>
    <lineage>
        <taxon>Eukaryota</taxon>
        <taxon>Fungi</taxon>
        <taxon>Dikarya</taxon>
        <taxon>Basidiomycota</taxon>
        <taxon>Pucciniomycotina</taxon>
        <taxon>Pucciniomycetes</taxon>
        <taxon>Pucciniales</taxon>
        <taxon>Pucciniaceae</taxon>
        <taxon>Puccinia</taxon>
    </lineage>
</organism>
<dbReference type="Pfam" id="PF12328">
    <property type="entry name" value="Rpp20"/>
    <property type="match status" value="1"/>
</dbReference>
<dbReference type="Gene3D" id="3.30.110.20">
    <property type="entry name" value="Alba-like domain"/>
    <property type="match status" value="1"/>
</dbReference>
<keyword evidence="2" id="KW-0819">tRNA processing</keyword>
<keyword evidence="6" id="KW-1185">Reference proteome</keyword>
<keyword evidence="3" id="KW-0539">Nucleus</keyword>
<dbReference type="Proteomes" id="UP000324748">
    <property type="component" value="Unassembled WGS sequence"/>
</dbReference>
<name>A0A5B0NF20_PUCGR</name>
<evidence type="ECO:0000256" key="2">
    <source>
        <dbReference type="ARBA" id="ARBA00022694"/>
    </source>
</evidence>
<comment type="caution">
    <text evidence="5">The sequence shown here is derived from an EMBL/GenBank/DDBJ whole genome shotgun (WGS) entry which is preliminary data.</text>
</comment>
<dbReference type="AlphaFoldDB" id="A0A5B0NF20"/>
<dbReference type="GO" id="GO:0000172">
    <property type="term" value="C:ribonuclease MRP complex"/>
    <property type="evidence" value="ECO:0007669"/>
    <property type="project" value="InterPro"/>
</dbReference>
<accession>A0A5B0NF20</accession>
<dbReference type="OrthoDB" id="416729at2759"/>